<dbReference type="Pfam" id="PF13473">
    <property type="entry name" value="Cupredoxin_1"/>
    <property type="match status" value="1"/>
</dbReference>
<evidence type="ECO:0000313" key="3">
    <source>
        <dbReference type="EMBL" id="UVW35747.1"/>
    </source>
</evidence>
<dbReference type="SUPFAM" id="SSF49503">
    <property type="entry name" value="Cupredoxins"/>
    <property type="match status" value="1"/>
</dbReference>
<gene>
    <name evidence="3" type="ORF">NYF23_03825</name>
</gene>
<keyword evidence="4" id="KW-1185">Reference proteome</keyword>
<keyword evidence="1" id="KW-1133">Transmembrane helix</keyword>
<keyword evidence="1" id="KW-0472">Membrane</keyword>
<reference evidence="3" key="1">
    <citation type="submission" date="2022-08" db="EMBL/GenBank/DDBJ databases">
        <title>Catabolic pathway analysis in culturable SAR92 clade bacteria reveals their overlooked roles in DMSP degradation in coastal seas.</title>
        <authorList>
            <person name="He X."/>
            <person name="Zhang X."/>
            <person name="Zhang Y."/>
        </authorList>
    </citation>
    <scope>NUCLEOTIDE SEQUENCE</scope>
    <source>
        <strain evidence="3">H455</strain>
    </source>
</reference>
<dbReference type="Gene3D" id="2.60.40.420">
    <property type="entry name" value="Cupredoxins - blue copper proteins"/>
    <property type="match status" value="1"/>
</dbReference>
<dbReference type="InterPro" id="IPR028096">
    <property type="entry name" value="EfeO_Cupredoxin"/>
</dbReference>
<sequence length="120" mass="13584">MLLINLLGVLLIALIVWWFWIYKAKEVLADDGAMTVIVDNGTYQPSRIRLPAGQAITLRFLRKDASPCAEMVVFSAFDISEELPLNKPKDINLPPMESGEYAFTCQMQMYRGELIINDDS</sequence>
<proteinExistence type="predicted"/>
<feature type="domain" description="EfeO-type cupredoxin-like" evidence="2">
    <location>
        <begin position="12"/>
        <end position="116"/>
    </location>
</feature>
<accession>A0ABY5TPN8</accession>
<feature type="transmembrane region" description="Helical" evidence="1">
    <location>
        <begin position="6"/>
        <end position="22"/>
    </location>
</feature>
<evidence type="ECO:0000313" key="4">
    <source>
        <dbReference type="Proteomes" id="UP001059934"/>
    </source>
</evidence>
<organism evidence="3 4">
    <name type="scientific">SAR92 clade bacterium H455</name>
    <dbReference type="NCBI Taxonomy" id="2974818"/>
    <lineage>
        <taxon>Bacteria</taxon>
        <taxon>Pseudomonadati</taxon>
        <taxon>Pseudomonadota</taxon>
        <taxon>Gammaproteobacteria</taxon>
        <taxon>Cellvibrionales</taxon>
        <taxon>Porticoccaceae</taxon>
        <taxon>SAR92 clade</taxon>
    </lineage>
</organism>
<name>A0ABY5TPN8_9GAMM</name>
<evidence type="ECO:0000256" key="1">
    <source>
        <dbReference type="SAM" id="Phobius"/>
    </source>
</evidence>
<dbReference type="EMBL" id="CP103416">
    <property type="protein sequence ID" value="UVW35747.1"/>
    <property type="molecule type" value="Genomic_DNA"/>
</dbReference>
<evidence type="ECO:0000259" key="2">
    <source>
        <dbReference type="Pfam" id="PF13473"/>
    </source>
</evidence>
<dbReference type="Proteomes" id="UP001059934">
    <property type="component" value="Chromosome"/>
</dbReference>
<keyword evidence="1" id="KW-0812">Transmembrane</keyword>
<dbReference type="InterPro" id="IPR008972">
    <property type="entry name" value="Cupredoxin"/>
</dbReference>
<protein>
    <submittedName>
        <fullName evidence="3">Cupredoxin domain-containing protein</fullName>
    </submittedName>
</protein>